<comment type="caution">
    <text evidence="7">The sequence shown here is derived from an EMBL/GenBank/DDBJ whole genome shotgun (WGS) entry which is preliminary data.</text>
</comment>
<evidence type="ECO:0000256" key="5">
    <source>
        <dbReference type="RuleBase" id="RU361277"/>
    </source>
</evidence>
<dbReference type="InterPro" id="IPR011032">
    <property type="entry name" value="GroES-like_sf"/>
</dbReference>
<name>A0A511Z1B5_9CELL</name>
<gene>
    <name evidence="7" type="ORF">AFE02nite_29680</name>
</gene>
<keyword evidence="2 5" id="KW-0479">Metal-binding</keyword>
<comment type="similarity">
    <text evidence="5">Belongs to the zinc-containing alcohol dehydrogenase family.</text>
</comment>
<dbReference type="Gene3D" id="3.40.50.720">
    <property type="entry name" value="NAD(P)-binding Rossmann-like Domain"/>
    <property type="match status" value="1"/>
</dbReference>
<dbReference type="GO" id="GO:0016491">
    <property type="term" value="F:oxidoreductase activity"/>
    <property type="evidence" value="ECO:0007669"/>
    <property type="project" value="UniProtKB-KW"/>
</dbReference>
<dbReference type="Pfam" id="PF00107">
    <property type="entry name" value="ADH_zinc_N"/>
    <property type="match status" value="1"/>
</dbReference>
<dbReference type="PROSITE" id="PS00059">
    <property type="entry name" value="ADH_ZINC"/>
    <property type="match status" value="1"/>
</dbReference>
<evidence type="ECO:0000256" key="4">
    <source>
        <dbReference type="ARBA" id="ARBA00023002"/>
    </source>
</evidence>
<dbReference type="InterPro" id="IPR013149">
    <property type="entry name" value="ADH-like_C"/>
</dbReference>
<evidence type="ECO:0000313" key="7">
    <source>
        <dbReference type="EMBL" id="GEN81234.1"/>
    </source>
</evidence>
<evidence type="ECO:0000256" key="2">
    <source>
        <dbReference type="ARBA" id="ARBA00022723"/>
    </source>
</evidence>
<dbReference type="PANTHER" id="PTHR42813:SF2">
    <property type="entry name" value="DEHYDROGENASE, ZINC-CONTAINING, PUTATIVE (AFU_ORTHOLOGUE AFUA_2G02810)-RELATED"/>
    <property type="match status" value="1"/>
</dbReference>
<sequence>MQHMYCDSLGSVRLVEAADPVIEAPTDVVVRVRATTVCGSDVHLVHGHLPTPWGFSLGHEYVGEVVAVGAAVTRFAVGDRVVGPAAPWCGSCGACRRGQTQRCERGGVLGSGARWGGWGGTMAELLRVPWADMDLSRVPDGVTDAQALAVGDVLSTGWTAVRQAVTDVGQVVVVLGCGPVGLSAVHTATLHAPRAIVAVDAMPDRLEVARTLGATHALAAGDDVAAAVAEISGGVGADAVVEAVGLPVTLALACDLVATGGRIGVVGIPAEPVPLPFAQLLFKNVTLWTGLGDLRHMDDLLRFIAEGRLDPSPMFTTTRPFAEIEQAYADMEQRTPGVIKTLVTVP</sequence>
<evidence type="ECO:0000259" key="6">
    <source>
        <dbReference type="SMART" id="SM00829"/>
    </source>
</evidence>
<dbReference type="SUPFAM" id="SSF51735">
    <property type="entry name" value="NAD(P)-binding Rossmann-fold domains"/>
    <property type="match status" value="1"/>
</dbReference>
<dbReference type="AlphaFoldDB" id="A0A511Z1B5"/>
<dbReference type="Gene3D" id="3.90.180.10">
    <property type="entry name" value="Medium-chain alcohol dehydrogenases, catalytic domain"/>
    <property type="match status" value="1"/>
</dbReference>
<accession>A0A511Z1B5</accession>
<dbReference type="EMBL" id="BJYK01000009">
    <property type="protein sequence ID" value="GEN81234.1"/>
    <property type="molecule type" value="Genomic_DNA"/>
</dbReference>
<dbReference type="Pfam" id="PF08240">
    <property type="entry name" value="ADH_N"/>
    <property type="match status" value="1"/>
</dbReference>
<dbReference type="PANTHER" id="PTHR42813">
    <property type="entry name" value="ZINC-TYPE ALCOHOL DEHYDROGENASE-LIKE"/>
    <property type="match status" value="1"/>
</dbReference>
<keyword evidence="4" id="KW-0560">Oxidoreductase</keyword>
<comment type="cofactor">
    <cofactor evidence="1 5">
        <name>Zn(2+)</name>
        <dbReference type="ChEBI" id="CHEBI:29105"/>
    </cofactor>
</comment>
<evidence type="ECO:0000313" key="8">
    <source>
        <dbReference type="Proteomes" id="UP000321484"/>
    </source>
</evidence>
<reference evidence="7 8" key="1">
    <citation type="submission" date="2019-07" db="EMBL/GenBank/DDBJ databases">
        <title>Whole genome shotgun sequence of Actinotalea fermentans NBRC 105374.</title>
        <authorList>
            <person name="Hosoyama A."/>
            <person name="Uohara A."/>
            <person name="Ohji S."/>
            <person name="Ichikawa N."/>
        </authorList>
    </citation>
    <scope>NUCLEOTIDE SEQUENCE [LARGE SCALE GENOMIC DNA]</scope>
    <source>
        <strain evidence="7 8">NBRC 105374</strain>
    </source>
</reference>
<organism evidence="7 8">
    <name type="scientific">Actinotalea fermentans</name>
    <dbReference type="NCBI Taxonomy" id="43671"/>
    <lineage>
        <taxon>Bacteria</taxon>
        <taxon>Bacillati</taxon>
        <taxon>Actinomycetota</taxon>
        <taxon>Actinomycetes</taxon>
        <taxon>Micrococcales</taxon>
        <taxon>Cellulomonadaceae</taxon>
        <taxon>Actinotalea</taxon>
    </lineage>
</organism>
<dbReference type="InterPro" id="IPR036291">
    <property type="entry name" value="NAD(P)-bd_dom_sf"/>
</dbReference>
<dbReference type="InterPro" id="IPR020843">
    <property type="entry name" value="ER"/>
</dbReference>
<keyword evidence="8" id="KW-1185">Reference proteome</keyword>
<evidence type="ECO:0000256" key="1">
    <source>
        <dbReference type="ARBA" id="ARBA00001947"/>
    </source>
</evidence>
<proteinExistence type="inferred from homology"/>
<feature type="domain" description="Enoyl reductase (ER)" evidence="6">
    <location>
        <begin position="7"/>
        <end position="339"/>
    </location>
</feature>
<keyword evidence="3 5" id="KW-0862">Zinc</keyword>
<evidence type="ECO:0000256" key="3">
    <source>
        <dbReference type="ARBA" id="ARBA00022833"/>
    </source>
</evidence>
<dbReference type="InterPro" id="IPR002328">
    <property type="entry name" value="ADH_Zn_CS"/>
</dbReference>
<dbReference type="Proteomes" id="UP000321484">
    <property type="component" value="Unassembled WGS sequence"/>
</dbReference>
<dbReference type="GO" id="GO:0008270">
    <property type="term" value="F:zinc ion binding"/>
    <property type="evidence" value="ECO:0007669"/>
    <property type="project" value="InterPro"/>
</dbReference>
<dbReference type="SMART" id="SM00829">
    <property type="entry name" value="PKS_ER"/>
    <property type="match status" value="1"/>
</dbReference>
<dbReference type="SUPFAM" id="SSF50129">
    <property type="entry name" value="GroES-like"/>
    <property type="match status" value="1"/>
</dbReference>
<dbReference type="InterPro" id="IPR013154">
    <property type="entry name" value="ADH-like_N"/>
</dbReference>
<protein>
    <submittedName>
        <fullName evidence="7">Putative zinc-containing alcohol dehydrogenase</fullName>
    </submittedName>
</protein>